<sequence length="364" mass="39832">MNRTAGVNASSSLSKSAKLRRHNPYASRLLAPEDSVEFNNSILNSPLSARHSPLNWEARAFDPTFMYSRISTPYIGQSFSSLNSDAQVRRSLFGDSPAALAVNHCAEAPAVEHSSNNIHISVNVAPTPVKSAGAARKAIGKIYVGGRPVVVPRYDNEVSVQLRSGETTFVIHDIYSLLVLEEETRDLVGLSVMVEGDRGEDLGVVTALLKAESATAPATPSKTEAEEKDKASSHSAKSLPRVLRVASSAELQQNEALPQLEAEALAYCHACLAEVQLAVPIAVEGVFFQFDRKKLTVRYTSDAYVDFNDVTRLLHKKFNCRIWMDQLNREVVSSTEKRSRRAEHGGKKSGGGNQRRNAQKRNDS</sequence>
<dbReference type="GO" id="GO:0005737">
    <property type="term" value="C:cytoplasm"/>
    <property type="evidence" value="ECO:0007669"/>
    <property type="project" value="TreeGrafter"/>
</dbReference>
<dbReference type="InterPro" id="IPR007557">
    <property type="entry name" value="PSP1_C"/>
</dbReference>
<comment type="caution">
    <text evidence="3">The sequence shown here is derived from an EMBL/GenBank/DDBJ whole genome shotgun (WGS) entry which is preliminary data.</text>
</comment>
<dbReference type="GeneID" id="26908350"/>
<feature type="region of interest" description="Disordered" evidence="1">
    <location>
        <begin position="333"/>
        <end position="364"/>
    </location>
</feature>
<evidence type="ECO:0000259" key="2">
    <source>
        <dbReference type="PROSITE" id="PS51411"/>
    </source>
</evidence>
<dbReference type="PANTHER" id="PTHR43830:SF19">
    <property type="entry name" value="PSP1 C-TERMINAL DOMAIN-CONTAINING PROTEIN"/>
    <property type="match status" value="1"/>
</dbReference>
<dbReference type="OrthoDB" id="241863at2759"/>
<organism evidence="3 4">
    <name type="scientific">Leptomonas pyrrhocoris</name>
    <name type="common">Firebug parasite</name>
    <dbReference type="NCBI Taxonomy" id="157538"/>
    <lineage>
        <taxon>Eukaryota</taxon>
        <taxon>Discoba</taxon>
        <taxon>Euglenozoa</taxon>
        <taxon>Kinetoplastea</taxon>
        <taxon>Metakinetoplastina</taxon>
        <taxon>Trypanosomatida</taxon>
        <taxon>Trypanosomatidae</taxon>
        <taxon>Leishmaniinae</taxon>
        <taxon>Leptomonas</taxon>
    </lineage>
</organism>
<dbReference type="Pfam" id="PF04468">
    <property type="entry name" value="PSP1"/>
    <property type="match status" value="1"/>
</dbReference>
<feature type="domain" description="PSP1 C-terminal" evidence="2">
    <location>
        <begin position="240"/>
        <end position="327"/>
    </location>
</feature>
<dbReference type="AlphaFoldDB" id="A0A0N1J4E8"/>
<feature type="region of interest" description="Disordered" evidence="1">
    <location>
        <begin position="215"/>
        <end position="239"/>
    </location>
</feature>
<evidence type="ECO:0000256" key="1">
    <source>
        <dbReference type="SAM" id="MobiDB-lite"/>
    </source>
</evidence>
<dbReference type="InterPro" id="IPR047767">
    <property type="entry name" value="PSP1-like"/>
</dbReference>
<evidence type="ECO:0000313" key="3">
    <source>
        <dbReference type="EMBL" id="KPA75882.1"/>
    </source>
</evidence>
<dbReference type="EMBL" id="LGTL01000022">
    <property type="protein sequence ID" value="KPA75881.1"/>
    <property type="molecule type" value="Genomic_DNA"/>
</dbReference>
<dbReference type="PANTHER" id="PTHR43830">
    <property type="entry name" value="PROTEIN PSP1"/>
    <property type="match status" value="1"/>
</dbReference>
<dbReference type="RefSeq" id="XP_015654320.1">
    <property type="nucleotide sequence ID" value="XM_015806925.1"/>
</dbReference>
<accession>A0A0N1J4E8</accession>
<dbReference type="EMBL" id="LGTL01000022">
    <property type="protein sequence ID" value="KPA75882.1"/>
    <property type="molecule type" value="Genomic_DNA"/>
</dbReference>
<dbReference type="PROSITE" id="PS51411">
    <property type="entry name" value="PSP1_C"/>
    <property type="match status" value="1"/>
</dbReference>
<dbReference type="RefSeq" id="XP_015654321.1">
    <property type="nucleotide sequence ID" value="XM_015806926.1"/>
</dbReference>
<gene>
    <name evidence="3" type="ORF">ABB37_08065</name>
</gene>
<reference evidence="3 4" key="1">
    <citation type="submission" date="2015-07" db="EMBL/GenBank/DDBJ databases">
        <title>High-quality genome of monoxenous trypanosomatid Leptomonas pyrrhocoris.</title>
        <authorList>
            <person name="Flegontov P."/>
            <person name="Butenko A."/>
            <person name="Firsov S."/>
            <person name="Vlcek C."/>
            <person name="Logacheva M.D."/>
            <person name="Field M."/>
            <person name="Filatov D."/>
            <person name="Flegontova O."/>
            <person name="Gerasimov E."/>
            <person name="Jackson A.P."/>
            <person name="Kelly S."/>
            <person name="Opperdoes F."/>
            <person name="O'Reilly A."/>
            <person name="Votypka J."/>
            <person name="Yurchenko V."/>
            <person name="Lukes J."/>
        </authorList>
    </citation>
    <scope>NUCLEOTIDE SEQUENCE [LARGE SCALE GENOMIC DNA]</scope>
    <source>
        <strain evidence="3">H10</strain>
    </source>
</reference>
<dbReference type="OMA" id="LEYCQAC"/>
<dbReference type="Proteomes" id="UP000037923">
    <property type="component" value="Unassembled WGS sequence"/>
</dbReference>
<protein>
    <recommendedName>
        <fullName evidence="2">PSP1 C-terminal domain-containing protein</fullName>
    </recommendedName>
</protein>
<feature type="compositionally biased region" description="Basic and acidic residues" evidence="1">
    <location>
        <begin position="223"/>
        <end position="232"/>
    </location>
</feature>
<dbReference type="VEuPathDB" id="TriTrypDB:LpyrH10_22_0250"/>
<keyword evidence="4" id="KW-1185">Reference proteome</keyword>
<name>A0A0N1J4E8_LEPPY</name>
<evidence type="ECO:0000313" key="4">
    <source>
        <dbReference type="Proteomes" id="UP000037923"/>
    </source>
</evidence>
<proteinExistence type="predicted"/>